<dbReference type="InterPro" id="IPR014951">
    <property type="entry name" value="DUF1822"/>
</dbReference>
<dbReference type="Pfam" id="PF08852">
    <property type="entry name" value="DUF1822"/>
    <property type="match status" value="1"/>
</dbReference>
<proteinExistence type="predicted"/>
<evidence type="ECO:0000313" key="1">
    <source>
        <dbReference type="EMBL" id="MBE9068306.1"/>
    </source>
</evidence>
<reference evidence="1" key="1">
    <citation type="submission" date="2020-10" db="EMBL/GenBank/DDBJ databases">
        <authorList>
            <person name="Castelo-Branco R."/>
            <person name="Eusebio N."/>
            <person name="Adriana R."/>
            <person name="Vieira A."/>
            <person name="Brugerolle De Fraissinette N."/>
            <person name="Rezende De Castro R."/>
            <person name="Schneider M.P."/>
            <person name="Vasconcelos V."/>
            <person name="Leao P.N."/>
        </authorList>
    </citation>
    <scope>NUCLEOTIDE SEQUENCE</scope>
    <source>
        <strain evidence="1">LEGE 11479</strain>
    </source>
</reference>
<accession>A0A928ZVN7</accession>
<dbReference type="EMBL" id="JADEXP010000157">
    <property type="protein sequence ID" value="MBE9068306.1"/>
    <property type="molecule type" value="Genomic_DNA"/>
</dbReference>
<dbReference type="Proteomes" id="UP000615026">
    <property type="component" value="Unassembled WGS sequence"/>
</dbReference>
<sequence length="333" mass="36755">MSKPLDQIYAAAVPLPIPHEARQTAEQFAANQSSPEKARQVYRNTLAVWVMNDYFHMLGIATDLASSDSWNPAVQLMADVADLVLPSLGRLECRPVLANATVCDIPPEIWTLRVGYSVVALSEDLQTARILGFISTVTDETLVLQQLSPPEALIDHLHALRQPQAVPETVQQTAQPVATLSQWFDNIVNTGWVDAGWQTIEDLLATATLTPQFSMRSKALNTLTDGPDAGLRKGKLINLSLRLGSEQVLLLIRLQSQAIDQIHIGVQVYPVNRPYLPANLELLILDESGEVFMQAQARQADNYIQLQFSGTPGEPFTTQTKLENICHAEQFVV</sequence>
<keyword evidence="2" id="KW-1185">Reference proteome</keyword>
<comment type="caution">
    <text evidence="1">The sequence shown here is derived from an EMBL/GenBank/DDBJ whole genome shotgun (WGS) entry which is preliminary data.</text>
</comment>
<evidence type="ECO:0000313" key="2">
    <source>
        <dbReference type="Proteomes" id="UP000615026"/>
    </source>
</evidence>
<organism evidence="1 2">
    <name type="scientific">Leptolyngbya cf. ectocarpi LEGE 11479</name>
    <dbReference type="NCBI Taxonomy" id="1828722"/>
    <lineage>
        <taxon>Bacteria</taxon>
        <taxon>Bacillati</taxon>
        <taxon>Cyanobacteriota</taxon>
        <taxon>Cyanophyceae</taxon>
        <taxon>Leptolyngbyales</taxon>
        <taxon>Leptolyngbyaceae</taxon>
        <taxon>Leptolyngbya group</taxon>
        <taxon>Leptolyngbya</taxon>
    </lineage>
</organism>
<name>A0A928ZVN7_LEPEC</name>
<gene>
    <name evidence="1" type="ORF">IQ260_16765</name>
</gene>
<dbReference type="RefSeq" id="WP_193994254.1">
    <property type="nucleotide sequence ID" value="NZ_JADEXP010000157.1"/>
</dbReference>
<dbReference type="AlphaFoldDB" id="A0A928ZVN7"/>
<protein>
    <submittedName>
        <fullName evidence="1">DUF1822 family protein</fullName>
    </submittedName>
</protein>